<dbReference type="Proteomes" id="UP000192923">
    <property type="component" value="Unassembled WGS sequence"/>
</dbReference>
<dbReference type="EMBL" id="FXAM01000001">
    <property type="protein sequence ID" value="SMF96836.1"/>
    <property type="molecule type" value="Genomic_DNA"/>
</dbReference>
<organism evidence="1 2">
    <name type="scientific">Methylomagnum ishizawai</name>
    <dbReference type="NCBI Taxonomy" id="1760988"/>
    <lineage>
        <taxon>Bacteria</taxon>
        <taxon>Pseudomonadati</taxon>
        <taxon>Pseudomonadota</taxon>
        <taxon>Gammaproteobacteria</taxon>
        <taxon>Methylococcales</taxon>
        <taxon>Methylococcaceae</taxon>
        <taxon>Methylomagnum</taxon>
    </lineage>
</organism>
<reference evidence="1 2" key="1">
    <citation type="submission" date="2016-12" db="EMBL/GenBank/DDBJ databases">
        <authorList>
            <person name="Song W.-J."/>
            <person name="Kurnit D.M."/>
        </authorList>
    </citation>
    <scope>NUCLEOTIDE SEQUENCE [LARGE SCALE GENOMIC DNA]</scope>
    <source>
        <strain evidence="1 2">175</strain>
    </source>
</reference>
<evidence type="ECO:0008006" key="3">
    <source>
        <dbReference type="Google" id="ProtNLM"/>
    </source>
</evidence>
<keyword evidence="2" id="KW-1185">Reference proteome</keyword>
<proteinExistence type="predicted"/>
<evidence type="ECO:0000313" key="1">
    <source>
        <dbReference type="EMBL" id="SMF96836.1"/>
    </source>
</evidence>
<sequence length="73" mass="7968">MNAEAKNPNLLTEPELMAWLGYKRRLDLLVALRDLRIPYALGKGGIVVSTVQAVNAGLLGTDGVRMESDPVEF</sequence>
<accession>A0A1Y6D2L1</accession>
<protein>
    <recommendedName>
        <fullName evidence="3">DUF4224 domain-containing protein</fullName>
    </recommendedName>
</protein>
<dbReference type="STRING" id="1760988.SAMN02949497_4249"/>
<evidence type="ECO:0000313" key="2">
    <source>
        <dbReference type="Proteomes" id="UP000192923"/>
    </source>
</evidence>
<gene>
    <name evidence="1" type="ORF">SAMN02949497_4249</name>
</gene>
<dbReference type="AlphaFoldDB" id="A0A1Y6D2L1"/>
<dbReference type="RefSeq" id="WP_085215690.1">
    <property type="nucleotide sequence ID" value="NZ_FXAM01000001.1"/>
</dbReference>
<name>A0A1Y6D2L1_9GAMM</name>